<keyword evidence="1" id="KW-1003">Cell membrane</keyword>
<name>A0A5C4TC57_9BACL</name>
<dbReference type="PANTHER" id="PTHR43649:SF33">
    <property type="entry name" value="POLYGALACTURONAN_RHAMNOGALACTURONAN-BINDING PROTEIN YTCQ"/>
    <property type="match status" value="1"/>
</dbReference>
<evidence type="ECO:0000313" key="7">
    <source>
        <dbReference type="Proteomes" id="UP000307943"/>
    </source>
</evidence>
<evidence type="ECO:0000256" key="4">
    <source>
        <dbReference type="ARBA" id="ARBA00023139"/>
    </source>
</evidence>
<dbReference type="InterPro" id="IPR050490">
    <property type="entry name" value="Bact_solute-bd_prot1"/>
</dbReference>
<keyword evidence="4" id="KW-0564">Palmitate</keyword>
<protein>
    <submittedName>
        <fullName evidence="6">Carbohydrate ABC transporter substrate-binding protein</fullName>
    </submittedName>
</protein>
<keyword evidence="3" id="KW-0472">Membrane</keyword>
<organism evidence="6 7">
    <name type="scientific">Paenibacillus hemerocallicola</name>
    <dbReference type="NCBI Taxonomy" id="1172614"/>
    <lineage>
        <taxon>Bacteria</taxon>
        <taxon>Bacillati</taxon>
        <taxon>Bacillota</taxon>
        <taxon>Bacilli</taxon>
        <taxon>Bacillales</taxon>
        <taxon>Paenibacillaceae</taxon>
        <taxon>Paenibacillus</taxon>
    </lineage>
</organism>
<keyword evidence="2" id="KW-0732">Signal</keyword>
<evidence type="ECO:0000256" key="1">
    <source>
        <dbReference type="ARBA" id="ARBA00022475"/>
    </source>
</evidence>
<evidence type="ECO:0000256" key="2">
    <source>
        <dbReference type="ARBA" id="ARBA00022729"/>
    </source>
</evidence>
<evidence type="ECO:0000256" key="3">
    <source>
        <dbReference type="ARBA" id="ARBA00023136"/>
    </source>
</evidence>
<dbReference type="PANTHER" id="PTHR43649">
    <property type="entry name" value="ARABINOSE-BINDING PROTEIN-RELATED"/>
    <property type="match status" value="1"/>
</dbReference>
<dbReference type="EMBL" id="VDCQ01000009">
    <property type="protein sequence ID" value="TNJ66658.1"/>
    <property type="molecule type" value="Genomic_DNA"/>
</dbReference>
<dbReference type="InterPro" id="IPR006059">
    <property type="entry name" value="SBP"/>
</dbReference>
<dbReference type="OrthoDB" id="2527251at2"/>
<sequence length="501" mass="55539">MNNIDSCLSQTGPPPNVIRLKRRMCDRFRPAHCPRGSRLRAAADCRHREVIRIGTIGGSDMVKKTLHWSLAAIVLGTVLTACSGGQTGGGASEGKSPGEQTAEKKEPVELVFYITSSGWSEERFMEEYGNAVVAKYPHMKLKFIPSGKGTLIPELLAGGTAIDVVISSIGLTQAQILDNNLQYDLTGLIQTRKLDLNRFEPTTIELIKLFSGGGIYGLPLNNTVGLLTYNKDLFDKFGVPYPKDGMTWDETYELAKRMTRVENGVQYRGFISSVSHLSQINQLSVPFVDPKTDKALFDLDDRWQRFTTDLARFYQIPGNEVDAKTVTLAEQYKAFTETKTVAMMAHIGTPGAEFQANWDMVTMPEYKERPGYGPQPYPTYTFVTSSSKHKEAAFDAAAFLASEPFQTTLSKRGLMPVLTDKAIKEVYGQETDYLKGKNLMARFPKQLAAPMPVTPYDAIAKSKWTAQMDKLIQGQIDVNTALRVAAEESNKAIEAEKAKKK</sequence>
<evidence type="ECO:0000256" key="5">
    <source>
        <dbReference type="ARBA" id="ARBA00023288"/>
    </source>
</evidence>
<proteinExistence type="predicted"/>
<keyword evidence="5" id="KW-0449">Lipoprotein</keyword>
<reference evidence="6 7" key="1">
    <citation type="submission" date="2019-05" db="EMBL/GenBank/DDBJ databases">
        <title>We sequenced the genome of Paenibacillus hemerocallicola KCTC 33185 for further insight into its adaptation and study the phylogeny of Paenibacillus.</title>
        <authorList>
            <person name="Narsing Rao M.P."/>
        </authorList>
    </citation>
    <scope>NUCLEOTIDE SEQUENCE [LARGE SCALE GENOMIC DNA]</scope>
    <source>
        <strain evidence="6 7">KCTC 33185</strain>
    </source>
</reference>
<dbReference type="Proteomes" id="UP000307943">
    <property type="component" value="Unassembled WGS sequence"/>
</dbReference>
<gene>
    <name evidence="6" type="ORF">FE784_08815</name>
</gene>
<evidence type="ECO:0000313" key="6">
    <source>
        <dbReference type="EMBL" id="TNJ66658.1"/>
    </source>
</evidence>
<keyword evidence="7" id="KW-1185">Reference proteome</keyword>
<dbReference type="Pfam" id="PF01547">
    <property type="entry name" value="SBP_bac_1"/>
    <property type="match status" value="1"/>
</dbReference>
<dbReference type="Gene3D" id="3.40.190.10">
    <property type="entry name" value="Periplasmic binding protein-like II"/>
    <property type="match status" value="1"/>
</dbReference>
<comment type="caution">
    <text evidence="6">The sequence shown here is derived from an EMBL/GenBank/DDBJ whole genome shotgun (WGS) entry which is preliminary data.</text>
</comment>
<dbReference type="SUPFAM" id="SSF53850">
    <property type="entry name" value="Periplasmic binding protein-like II"/>
    <property type="match status" value="1"/>
</dbReference>
<accession>A0A5C4TC57</accession>
<dbReference type="AlphaFoldDB" id="A0A5C4TC57"/>